<evidence type="ECO:0000256" key="1">
    <source>
        <dbReference type="SAM" id="Coils"/>
    </source>
</evidence>
<feature type="coiled-coil region" evidence="1">
    <location>
        <begin position="39"/>
        <end position="70"/>
    </location>
</feature>
<dbReference type="PANTHER" id="PTHR37166:SF1">
    <property type="entry name" value="PROTEIN FLAG"/>
    <property type="match status" value="1"/>
</dbReference>
<keyword evidence="2" id="KW-0282">Flagellum</keyword>
<keyword evidence="3" id="KW-1185">Reference proteome</keyword>
<dbReference type="Proteomes" id="UP000267841">
    <property type="component" value="Unassembled WGS sequence"/>
</dbReference>
<evidence type="ECO:0000313" key="3">
    <source>
        <dbReference type="Proteomes" id="UP000267841"/>
    </source>
</evidence>
<gene>
    <name evidence="2" type="ORF">BCF55_0022</name>
</gene>
<dbReference type="PANTHER" id="PTHR37166">
    <property type="entry name" value="PROTEIN FLAG"/>
    <property type="match status" value="1"/>
</dbReference>
<dbReference type="InterPro" id="IPR005186">
    <property type="entry name" value="FlaG"/>
</dbReference>
<organism evidence="2 3">
    <name type="scientific">Hydrogenivirga caldilitoris</name>
    <dbReference type="NCBI Taxonomy" id="246264"/>
    <lineage>
        <taxon>Bacteria</taxon>
        <taxon>Pseudomonadati</taxon>
        <taxon>Aquificota</taxon>
        <taxon>Aquificia</taxon>
        <taxon>Aquificales</taxon>
        <taxon>Aquificaceae</taxon>
        <taxon>Hydrogenivirga</taxon>
    </lineage>
</organism>
<comment type="caution">
    <text evidence="2">The sequence shown here is derived from an EMBL/GenBank/DDBJ whole genome shotgun (WGS) entry which is preliminary data.</text>
</comment>
<reference evidence="2 3" key="1">
    <citation type="submission" date="2018-10" db="EMBL/GenBank/DDBJ databases">
        <title>Genomic Encyclopedia of Archaeal and Bacterial Type Strains, Phase II (KMG-II): from individual species to whole genera.</title>
        <authorList>
            <person name="Goeker M."/>
        </authorList>
    </citation>
    <scope>NUCLEOTIDE SEQUENCE [LARGE SCALE GENOMIC DNA]</scope>
    <source>
        <strain evidence="2 3">DSM 16510</strain>
    </source>
</reference>
<keyword evidence="2" id="KW-0966">Cell projection</keyword>
<dbReference type="SUPFAM" id="SSF160214">
    <property type="entry name" value="FlaG-like"/>
    <property type="match status" value="1"/>
</dbReference>
<dbReference type="Gene3D" id="3.30.160.170">
    <property type="entry name" value="FlaG-like"/>
    <property type="match status" value="1"/>
</dbReference>
<dbReference type="EMBL" id="RCCJ01000001">
    <property type="protein sequence ID" value="RLJ69767.1"/>
    <property type="molecule type" value="Genomic_DNA"/>
</dbReference>
<dbReference type="Pfam" id="PF03646">
    <property type="entry name" value="FlaG"/>
    <property type="match status" value="1"/>
</dbReference>
<dbReference type="RefSeq" id="WP_121008585.1">
    <property type="nucleotide sequence ID" value="NZ_RCCJ01000001.1"/>
</dbReference>
<dbReference type="AlphaFoldDB" id="A0A497XLL9"/>
<dbReference type="OrthoDB" id="9812344at2"/>
<protein>
    <submittedName>
        <fullName evidence="2">Flagellar protein FlaG</fullName>
    </submittedName>
</protein>
<proteinExistence type="predicted"/>
<keyword evidence="2" id="KW-0969">Cilium</keyword>
<accession>A0A497XLL9</accession>
<dbReference type="InterPro" id="IPR035924">
    <property type="entry name" value="FlaG-like_sf"/>
</dbReference>
<keyword evidence="1" id="KW-0175">Coiled coil</keyword>
<name>A0A497XLL9_9AQUI</name>
<sequence>MRVNGKGSEVDIELLRQVQREVQPHKGVESVKRDIERRAEESLQESSMSREELQKLLREIQRKLDYLNRYLKIDIDDQLEIPVVKVFERDTNRLIRQIPPDYVLELMKRIDQMLGVLLSERV</sequence>
<evidence type="ECO:0000313" key="2">
    <source>
        <dbReference type="EMBL" id="RLJ69767.1"/>
    </source>
</evidence>